<gene>
    <name evidence="2" type="ORF">E2C01_027624</name>
</gene>
<feature type="compositionally biased region" description="Polar residues" evidence="1">
    <location>
        <begin position="15"/>
        <end position="29"/>
    </location>
</feature>
<sequence length="132" mass="14570">MAVVQEAPEPEEQSYVPSYLQSHDTNSEMGKNKMGGEQQEDAVFQPAGPKVLVEFGVQQKDEDIRIPDRQPTPLPCLVPTSMETVVISHHAVRRHLKGINIRKTPDPDGISPYLKNVWMSSPHPLSTSSASA</sequence>
<comment type="caution">
    <text evidence="2">The sequence shown here is derived from an EMBL/GenBank/DDBJ whole genome shotgun (WGS) entry which is preliminary data.</text>
</comment>
<evidence type="ECO:0000256" key="1">
    <source>
        <dbReference type="SAM" id="MobiDB-lite"/>
    </source>
</evidence>
<name>A0A5B7EIC5_PORTR</name>
<proteinExistence type="predicted"/>
<dbReference type="Proteomes" id="UP000324222">
    <property type="component" value="Unassembled WGS sequence"/>
</dbReference>
<dbReference type="EMBL" id="VSRR010003013">
    <property type="protein sequence ID" value="MPC34240.1"/>
    <property type="molecule type" value="Genomic_DNA"/>
</dbReference>
<keyword evidence="3" id="KW-1185">Reference proteome</keyword>
<evidence type="ECO:0000313" key="3">
    <source>
        <dbReference type="Proteomes" id="UP000324222"/>
    </source>
</evidence>
<accession>A0A5B7EIC5</accession>
<evidence type="ECO:0000313" key="2">
    <source>
        <dbReference type="EMBL" id="MPC34240.1"/>
    </source>
</evidence>
<dbReference type="AlphaFoldDB" id="A0A5B7EIC5"/>
<reference evidence="2 3" key="1">
    <citation type="submission" date="2019-05" db="EMBL/GenBank/DDBJ databases">
        <title>Another draft genome of Portunus trituberculatus and its Hox gene families provides insights of decapod evolution.</title>
        <authorList>
            <person name="Jeong J.-H."/>
            <person name="Song I."/>
            <person name="Kim S."/>
            <person name="Choi T."/>
            <person name="Kim D."/>
            <person name="Ryu S."/>
            <person name="Kim W."/>
        </authorList>
    </citation>
    <scope>NUCLEOTIDE SEQUENCE [LARGE SCALE GENOMIC DNA]</scope>
    <source>
        <tissue evidence="2">Muscle</tissue>
    </source>
</reference>
<feature type="region of interest" description="Disordered" evidence="1">
    <location>
        <begin position="1"/>
        <end position="38"/>
    </location>
</feature>
<organism evidence="2 3">
    <name type="scientific">Portunus trituberculatus</name>
    <name type="common">Swimming crab</name>
    <name type="synonym">Neptunus trituberculatus</name>
    <dbReference type="NCBI Taxonomy" id="210409"/>
    <lineage>
        <taxon>Eukaryota</taxon>
        <taxon>Metazoa</taxon>
        <taxon>Ecdysozoa</taxon>
        <taxon>Arthropoda</taxon>
        <taxon>Crustacea</taxon>
        <taxon>Multicrustacea</taxon>
        <taxon>Malacostraca</taxon>
        <taxon>Eumalacostraca</taxon>
        <taxon>Eucarida</taxon>
        <taxon>Decapoda</taxon>
        <taxon>Pleocyemata</taxon>
        <taxon>Brachyura</taxon>
        <taxon>Eubrachyura</taxon>
        <taxon>Portunoidea</taxon>
        <taxon>Portunidae</taxon>
        <taxon>Portuninae</taxon>
        <taxon>Portunus</taxon>
    </lineage>
</organism>
<protein>
    <submittedName>
        <fullName evidence="2">Uncharacterized protein</fullName>
    </submittedName>
</protein>